<dbReference type="Pfam" id="PF06031">
    <property type="entry name" value="SERTA"/>
    <property type="match status" value="1"/>
</dbReference>
<dbReference type="PROSITE" id="PS51053">
    <property type="entry name" value="SERTA"/>
    <property type="match status" value="1"/>
</dbReference>
<dbReference type="InterPro" id="IPR009263">
    <property type="entry name" value="SERTA_dom"/>
</dbReference>
<dbReference type="GO" id="GO:0005634">
    <property type="term" value="C:nucleus"/>
    <property type="evidence" value="ECO:0007669"/>
    <property type="project" value="TreeGrafter"/>
</dbReference>
<evidence type="ECO:0000313" key="3">
    <source>
        <dbReference type="EMBL" id="KAK6181372.1"/>
    </source>
</evidence>
<gene>
    <name evidence="3" type="ORF">SNE40_009237</name>
</gene>
<dbReference type="InterPro" id="IPR052262">
    <property type="entry name" value="E2F-SERTA_domain_protein"/>
</dbReference>
<feature type="compositionally biased region" description="Low complexity" evidence="1">
    <location>
        <begin position="162"/>
        <end position="173"/>
    </location>
</feature>
<organism evidence="3 4">
    <name type="scientific">Patella caerulea</name>
    <name type="common">Rayed Mediterranean limpet</name>
    <dbReference type="NCBI Taxonomy" id="87958"/>
    <lineage>
        <taxon>Eukaryota</taxon>
        <taxon>Metazoa</taxon>
        <taxon>Spiralia</taxon>
        <taxon>Lophotrochozoa</taxon>
        <taxon>Mollusca</taxon>
        <taxon>Gastropoda</taxon>
        <taxon>Patellogastropoda</taxon>
        <taxon>Patelloidea</taxon>
        <taxon>Patellidae</taxon>
        <taxon>Patella</taxon>
    </lineage>
</organism>
<sequence length="257" mass="28667">MPPHAPLAMKRKLDDFIEDETYGTQRQSVLHMSVSKLKGPRINRVDPGLRRWVLILNTLKHIENELQTEGVVYHPPQDSNFISNTALNELTLDPLPEANSNHSPVVSRMDIVTLPKCVPVSKDVEMSSVEEKEERTVLDLLPCRLPSEYSNNQSELKTNQDSNNNLVPLSSPSATSSDLGWDHDPLHDIDISVCDFDFSNFANSVKLAPLSAEDVLHTFPCPPHDSASSIINSQCGSFCKTDHFEDLDNIIQILVGM</sequence>
<evidence type="ECO:0000259" key="2">
    <source>
        <dbReference type="PROSITE" id="PS51053"/>
    </source>
</evidence>
<feature type="region of interest" description="Disordered" evidence="1">
    <location>
        <begin position="151"/>
        <end position="174"/>
    </location>
</feature>
<feature type="compositionally biased region" description="Polar residues" evidence="1">
    <location>
        <begin position="151"/>
        <end position="161"/>
    </location>
</feature>
<keyword evidence="4" id="KW-1185">Reference proteome</keyword>
<dbReference type="PANTHER" id="PTHR16277">
    <property type="entry name" value="CELL DIVISION CYCLE ASSOCIATED PROTEIN 4/SERTA DOMAIN-CONTAINING PROTEIN 2"/>
    <property type="match status" value="1"/>
</dbReference>
<protein>
    <recommendedName>
        <fullName evidence="2">SERTA domain-containing protein</fullName>
    </recommendedName>
</protein>
<comment type="caution">
    <text evidence="3">The sequence shown here is derived from an EMBL/GenBank/DDBJ whole genome shotgun (WGS) entry which is preliminary data.</text>
</comment>
<evidence type="ECO:0000313" key="4">
    <source>
        <dbReference type="Proteomes" id="UP001347796"/>
    </source>
</evidence>
<proteinExistence type="predicted"/>
<name>A0AAN8JQN3_PATCE</name>
<evidence type="ECO:0000256" key="1">
    <source>
        <dbReference type="SAM" id="MobiDB-lite"/>
    </source>
</evidence>
<reference evidence="3 4" key="1">
    <citation type="submission" date="2024-01" db="EMBL/GenBank/DDBJ databases">
        <title>The genome of the rayed Mediterranean limpet Patella caerulea (Linnaeus, 1758).</title>
        <authorList>
            <person name="Anh-Thu Weber A."/>
            <person name="Halstead-Nussloch G."/>
        </authorList>
    </citation>
    <scope>NUCLEOTIDE SEQUENCE [LARGE SCALE GENOMIC DNA]</scope>
    <source>
        <strain evidence="3">AATW-2023a</strain>
        <tissue evidence="3">Whole specimen</tissue>
    </source>
</reference>
<feature type="domain" description="SERTA" evidence="2">
    <location>
        <begin position="22"/>
        <end position="70"/>
    </location>
</feature>
<dbReference type="EMBL" id="JAZGQO010000007">
    <property type="protein sequence ID" value="KAK6181372.1"/>
    <property type="molecule type" value="Genomic_DNA"/>
</dbReference>
<dbReference type="Proteomes" id="UP001347796">
    <property type="component" value="Unassembled WGS sequence"/>
</dbReference>
<dbReference type="PANTHER" id="PTHR16277:SF7">
    <property type="entry name" value="RE12330P"/>
    <property type="match status" value="1"/>
</dbReference>
<accession>A0AAN8JQN3</accession>
<dbReference type="AlphaFoldDB" id="A0AAN8JQN3"/>